<evidence type="ECO:0000256" key="1">
    <source>
        <dbReference type="ARBA" id="ARBA00009437"/>
    </source>
</evidence>
<organism evidence="6 7">
    <name type="scientific">Cupriavidus pinatubonensis</name>
    <dbReference type="NCBI Taxonomy" id="248026"/>
    <lineage>
        <taxon>Bacteria</taxon>
        <taxon>Pseudomonadati</taxon>
        <taxon>Pseudomonadota</taxon>
        <taxon>Betaproteobacteria</taxon>
        <taxon>Burkholderiales</taxon>
        <taxon>Burkholderiaceae</taxon>
        <taxon>Cupriavidus</taxon>
    </lineage>
</organism>
<dbReference type="Pfam" id="PF00126">
    <property type="entry name" value="HTH_1"/>
    <property type="match status" value="1"/>
</dbReference>
<dbReference type="PANTHER" id="PTHR30419">
    <property type="entry name" value="HTH-TYPE TRANSCRIPTIONAL REGULATOR YBHD"/>
    <property type="match status" value="1"/>
</dbReference>
<evidence type="ECO:0000259" key="5">
    <source>
        <dbReference type="PROSITE" id="PS50931"/>
    </source>
</evidence>
<reference evidence="6 7" key="1">
    <citation type="submission" date="2021-08" db="EMBL/GenBank/DDBJ databases">
        <authorList>
            <person name="Peeters C."/>
        </authorList>
    </citation>
    <scope>NUCLEOTIDE SEQUENCE [LARGE SCALE GENOMIC DNA]</scope>
    <source>
        <strain evidence="6 7">LMG 23994</strain>
    </source>
</reference>
<dbReference type="PROSITE" id="PS50931">
    <property type="entry name" value="HTH_LYSR"/>
    <property type="match status" value="1"/>
</dbReference>
<dbReference type="EMBL" id="CAJZAF010000018">
    <property type="protein sequence ID" value="CAG9176631.1"/>
    <property type="molecule type" value="Genomic_DNA"/>
</dbReference>
<dbReference type="Pfam" id="PF03466">
    <property type="entry name" value="LysR_substrate"/>
    <property type="match status" value="1"/>
</dbReference>
<dbReference type="PANTHER" id="PTHR30419:SF8">
    <property type="entry name" value="NITROGEN ASSIMILATION TRANSCRIPTIONAL ACTIVATOR-RELATED"/>
    <property type="match status" value="1"/>
</dbReference>
<proteinExistence type="inferred from homology"/>
<accession>A0ABM8X9D2</accession>
<dbReference type="Proteomes" id="UP000701702">
    <property type="component" value="Unassembled WGS sequence"/>
</dbReference>
<dbReference type="Gene3D" id="3.40.190.290">
    <property type="match status" value="1"/>
</dbReference>
<comment type="similarity">
    <text evidence="1">Belongs to the LysR transcriptional regulatory family.</text>
</comment>
<protein>
    <submittedName>
        <fullName evidence="6">HTH-type transcriptional regulator GltC</fullName>
    </submittedName>
</protein>
<dbReference type="RefSeq" id="WP_224003884.1">
    <property type="nucleotide sequence ID" value="NZ_CAJZAF010000018.1"/>
</dbReference>
<keyword evidence="7" id="KW-1185">Reference proteome</keyword>
<evidence type="ECO:0000313" key="6">
    <source>
        <dbReference type="EMBL" id="CAG9176631.1"/>
    </source>
</evidence>
<keyword evidence="2" id="KW-0805">Transcription regulation</keyword>
<sequence>MDDVLDRKRAMCLLQIIETGSVRGAADVLELDPSVVSRAVAKLEQDTGLALLERRGRGVVATDAGRLLALFARRQQDLSDTFLAEVNNLKNSQRGHVELAFGEGFIDLVLEPVLQGFLHKHPDVTYNIRVAGTEETVHCILEDIAHIAFVFQPPNDVRLRSHYSRLAPIRVHVRKDHPLARRRKPLTLADLAPHQGASLTESFGVRKHIEAAEIEEHITLNHMLTTNSFKVLWEFAAMGLGYIMTPRSVALKGPQFADLVSLPLANPILNNSRIHIITRAGRPLSPVADRMLRHVMKAFPQV</sequence>
<keyword evidence="3" id="KW-0238">DNA-binding</keyword>
<dbReference type="SUPFAM" id="SSF53850">
    <property type="entry name" value="Periplasmic binding protein-like II"/>
    <property type="match status" value="1"/>
</dbReference>
<evidence type="ECO:0000313" key="7">
    <source>
        <dbReference type="Proteomes" id="UP000701702"/>
    </source>
</evidence>
<dbReference type="SUPFAM" id="SSF46785">
    <property type="entry name" value="Winged helix' DNA-binding domain"/>
    <property type="match status" value="1"/>
</dbReference>
<dbReference type="InterPro" id="IPR000847">
    <property type="entry name" value="LysR_HTH_N"/>
</dbReference>
<dbReference type="InterPro" id="IPR050950">
    <property type="entry name" value="HTH-type_LysR_regulators"/>
</dbReference>
<evidence type="ECO:0000256" key="4">
    <source>
        <dbReference type="ARBA" id="ARBA00023163"/>
    </source>
</evidence>
<name>A0ABM8X9D2_9BURK</name>
<keyword evidence="4" id="KW-0804">Transcription</keyword>
<dbReference type="InterPro" id="IPR005119">
    <property type="entry name" value="LysR_subst-bd"/>
</dbReference>
<evidence type="ECO:0000256" key="3">
    <source>
        <dbReference type="ARBA" id="ARBA00023125"/>
    </source>
</evidence>
<feature type="domain" description="HTH lysR-type" evidence="5">
    <location>
        <begin position="11"/>
        <end position="62"/>
    </location>
</feature>
<evidence type="ECO:0000256" key="2">
    <source>
        <dbReference type="ARBA" id="ARBA00023015"/>
    </source>
</evidence>
<dbReference type="Gene3D" id="1.10.10.10">
    <property type="entry name" value="Winged helix-like DNA-binding domain superfamily/Winged helix DNA-binding domain"/>
    <property type="match status" value="1"/>
</dbReference>
<dbReference type="InterPro" id="IPR036390">
    <property type="entry name" value="WH_DNA-bd_sf"/>
</dbReference>
<dbReference type="InterPro" id="IPR036388">
    <property type="entry name" value="WH-like_DNA-bd_sf"/>
</dbReference>
<comment type="caution">
    <text evidence="6">The sequence shown here is derived from an EMBL/GenBank/DDBJ whole genome shotgun (WGS) entry which is preliminary data.</text>
</comment>
<gene>
    <name evidence="6" type="primary">gltC_3</name>
    <name evidence="6" type="ORF">LMG23994_03466</name>
</gene>